<comment type="caution">
    <text evidence="4">The sequence shown here is derived from an EMBL/GenBank/DDBJ whole genome shotgun (WGS) entry which is preliminary data.</text>
</comment>
<dbReference type="InterPro" id="IPR004843">
    <property type="entry name" value="Calcineurin-like_PHP"/>
</dbReference>
<evidence type="ECO:0000313" key="5">
    <source>
        <dbReference type="Proteomes" id="UP001145072"/>
    </source>
</evidence>
<reference evidence="4" key="1">
    <citation type="submission" date="2022-06" db="EMBL/GenBank/DDBJ databases">
        <title>Aquibacillus sp. a new bacterium isolated from soil saline samples.</title>
        <authorList>
            <person name="Galisteo C."/>
            <person name="De La Haba R."/>
            <person name="Sanchez-Porro C."/>
            <person name="Ventosa A."/>
        </authorList>
    </citation>
    <scope>NUCLEOTIDE SEQUENCE</scope>
    <source>
        <strain evidence="4">JCM 12387</strain>
    </source>
</reference>
<keyword evidence="2" id="KW-0378">Hydrolase</keyword>
<dbReference type="PANTHER" id="PTHR31302">
    <property type="entry name" value="TRANSMEMBRANE PROTEIN WITH METALLOPHOSPHOESTERASE DOMAIN-RELATED"/>
    <property type="match status" value="1"/>
</dbReference>
<dbReference type="RefSeq" id="WP_259868621.1">
    <property type="nucleotide sequence ID" value="NZ_JAMQJZ010000004.1"/>
</dbReference>
<organism evidence="4 5">
    <name type="scientific">Aquibacillus koreensis</name>
    <dbReference type="NCBI Taxonomy" id="279446"/>
    <lineage>
        <taxon>Bacteria</taxon>
        <taxon>Bacillati</taxon>
        <taxon>Bacillota</taxon>
        <taxon>Bacilli</taxon>
        <taxon>Bacillales</taxon>
        <taxon>Bacillaceae</taxon>
        <taxon>Aquibacillus</taxon>
    </lineage>
</organism>
<dbReference type="Proteomes" id="UP001145072">
    <property type="component" value="Unassembled WGS sequence"/>
</dbReference>
<gene>
    <name evidence="4" type="ORF">NC661_06415</name>
</gene>
<accession>A0A9X3WHS3</accession>
<evidence type="ECO:0000256" key="1">
    <source>
        <dbReference type="ARBA" id="ARBA00022723"/>
    </source>
</evidence>
<protein>
    <submittedName>
        <fullName evidence="4">Metallophosphoesterase</fullName>
    </submittedName>
</protein>
<evidence type="ECO:0000313" key="4">
    <source>
        <dbReference type="EMBL" id="MDC3420002.1"/>
    </source>
</evidence>
<dbReference type="PANTHER" id="PTHR31302:SF31">
    <property type="entry name" value="PHOSPHODIESTERASE YAEI"/>
    <property type="match status" value="1"/>
</dbReference>
<name>A0A9X3WHS3_9BACI</name>
<proteinExistence type="predicted"/>
<dbReference type="GO" id="GO:0008758">
    <property type="term" value="F:UDP-2,3-diacylglucosamine hydrolase activity"/>
    <property type="evidence" value="ECO:0007669"/>
    <property type="project" value="TreeGrafter"/>
</dbReference>
<dbReference type="GO" id="GO:0046872">
    <property type="term" value="F:metal ion binding"/>
    <property type="evidence" value="ECO:0007669"/>
    <property type="project" value="UniProtKB-KW"/>
</dbReference>
<dbReference type="InterPro" id="IPR051158">
    <property type="entry name" value="Metallophosphoesterase_sf"/>
</dbReference>
<dbReference type="SUPFAM" id="SSF56300">
    <property type="entry name" value="Metallo-dependent phosphatases"/>
    <property type="match status" value="1"/>
</dbReference>
<dbReference type="EMBL" id="JAMQJZ010000004">
    <property type="protein sequence ID" value="MDC3420002.1"/>
    <property type="molecule type" value="Genomic_DNA"/>
</dbReference>
<dbReference type="Pfam" id="PF00149">
    <property type="entry name" value="Metallophos"/>
    <property type="match status" value="1"/>
</dbReference>
<dbReference type="AlphaFoldDB" id="A0A9X3WHS3"/>
<dbReference type="Gene3D" id="3.60.21.10">
    <property type="match status" value="1"/>
</dbReference>
<dbReference type="CDD" id="cd07385">
    <property type="entry name" value="MPP_YkuE_C"/>
    <property type="match status" value="1"/>
</dbReference>
<feature type="domain" description="Calcineurin-like phosphoesterase" evidence="3">
    <location>
        <begin position="48"/>
        <end position="209"/>
    </location>
</feature>
<keyword evidence="5" id="KW-1185">Reference proteome</keyword>
<dbReference type="GO" id="GO:0009245">
    <property type="term" value="P:lipid A biosynthetic process"/>
    <property type="evidence" value="ECO:0007669"/>
    <property type="project" value="TreeGrafter"/>
</dbReference>
<evidence type="ECO:0000256" key="2">
    <source>
        <dbReference type="ARBA" id="ARBA00022801"/>
    </source>
</evidence>
<keyword evidence="1" id="KW-0479">Metal-binding</keyword>
<sequence>MRKTLLICISFFLMVTAIFRKVYKDTNRFKVNNVEFVTNKIPVGSNFTILQLTDIHNKVFGENNEELIATIKSRDADIIVITGDLIDRLTEEFDHAFHLIEKLVAINEKVYYVSGNHECDHPHKELFFAGLKERKVTILDNTNELVNINGVTFQLVGVANASTGHHQLSRALANIKNDYYTVLLSHAPNIIDEYHDASVDLTLCGHTHGGQIRLPLVGAIVGPDNTFFPKLDKGTFELDPNQYLYIDSGLGTTARPIRFMNQSQFSFITVKHEREKG</sequence>
<dbReference type="InterPro" id="IPR029052">
    <property type="entry name" value="Metallo-depent_PP-like"/>
</dbReference>
<evidence type="ECO:0000259" key="3">
    <source>
        <dbReference type="Pfam" id="PF00149"/>
    </source>
</evidence>
<dbReference type="GO" id="GO:0016020">
    <property type="term" value="C:membrane"/>
    <property type="evidence" value="ECO:0007669"/>
    <property type="project" value="GOC"/>
</dbReference>